<gene>
    <name evidence="6" type="ORF">ACA1_012270</name>
</gene>
<keyword evidence="7" id="KW-1185">Reference proteome</keyword>
<dbReference type="OrthoDB" id="310895at2759"/>
<name>L8HCD4_ACACF</name>
<evidence type="ECO:0000256" key="3">
    <source>
        <dbReference type="PROSITE-ProRule" id="PRU10007"/>
    </source>
</evidence>
<feature type="active site" evidence="3">
    <location>
        <position position="218"/>
    </location>
</feature>
<keyword evidence="2 4" id="KW-0560">Oxidoreductase</keyword>
<dbReference type="VEuPathDB" id="AmoebaDB:ACA1_012270"/>
<proteinExistence type="inferred from homology"/>
<protein>
    <submittedName>
        <fullName evidence="6">Aldehyde dehydrogenase</fullName>
    </submittedName>
</protein>
<dbReference type="RefSeq" id="XP_004352707.1">
    <property type="nucleotide sequence ID" value="XM_004352655.1"/>
</dbReference>
<dbReference type="FunFam" id="3.40.605.10:FF:000001">
    <property type="entry name" value="Aldehyde dehydrogenase 1"/>
    <property type="match status" value="1"/>
</dbReference>
<sequence>MAGPGEWSELSSKQRGDLLYRLAELIDQEKEALALLESLDVGKPFFESFNFDLKQVVDTYRYFAGWADKIHGKSIDIPGNNVCYTRHEPLGVVGLIVPWNFPLQITAWKLAPALAAGNTVILKPAEQTSITALKLAELVKKAGFPAGVVNVITGFGPKAGAAIAAHMDIDKARMHASVAPPRLKPATAALVSFTGSTFTGRKVMELSAASNLKPVGLELGGKSPIIVFDDVINMEKAITDSYYALFWNAGQCCSAGSRIFVHEKIYDEFVEKSVAMAKARIEQTGNPLLDTTMHGPQVSKLQFDKVMGYIETGKKEGARLLCGGARVGDKGYFIQPTVFADVEDNMTICREEIFGPVMAIIKFKDVHEVVRRANDSIYGLVAAVYTRDVEKAMFLSKKLKAGTVWVNTYNVITPQTPWGGFKQSGHGRDMSEYALAQYTAPKCVIIEYQTPKM</sequence>
<dbReference type="KEGG" id="acan:ACA1_012270"/>
<evidence type="ECO:0000256" key="4">
    <source>
        <dbReference type="RuleBase" id="RU003345"/>
    </source>
</evidence>
<evidence type="ECO:0000259" key="5">
    <source>
        <dbReference type="Pfam" id="PF00171"/>
    </source>
</evidence>
<evidence type="ECO:0000256" key="2">
    <source>
        <dbReference type="ARBA" id="ARBA00023002"/>
    </source>
</evidence>
<dbReference type="InterPro" id="IPR016161">
    <property type="entry name" value="Ald_DH/histidinol_DH"/>
</dbReference>
<organism evidence="6 7">
    <name type="scientific">Acanthamoeba castellanii (strain ATCC 30010 / Neff)</name>
    <dbReference type="NCBI Taxonomy" id="1257118"/>
    <lineage>
        <taxon>Eukaryota</taxon>
        <taxon>Amoebozoa</taxon>
        <taxon>Discosea</taxon>
        <taxon>Longamoebia</taxon>
        <taxon>Centramoebida</taxon>
        <taxon>Acanthamoebidae</taxon>
        <taxon>Acanthamoeba</taxon>
    </lineage>
</organism>
<accession>L8HCD4</accession>
<dbReference type="InterPro" id="IPR015590">
    <property type="entry name" value="Aldehyde_DH_dom"/>
</dbReference>
<evidence type="ECO:0000313" key="6">
    <source>
        <dbReference type="EMBL" id="ELR23179.1"/>
    </source>
</evidence>
<evidence type="ECO:0000256" key="1">
    <source>
        <dbReference type="ARBA" id="ARBA00009986"/>
    </source>
</evidence>
<dbReference type="FunFam" id="3.40.309.10:FF:000001">
    <property type="entry name" value="Mitochondrial aldehyde dehydrogenase 2"/>
    <property type="match status" value="1"/>
</dbReference>
<dbReference type="Pfam" id="PF00171">
    <property type="entry name" value="Aldedh"/>
    <property type="match status" value="2"/>
</dbReference>
<dbReference type="Gene3D" id="3.40.309.10">
    <property type="entry name" value="Aldehyde Dehydrogenase, Chain A, domain 2"/>
    <property type="match status" value="1"/>
</dbReference>
<dbReference type="InterPro" id="IPR016160">
    <property type="entry name" value="Ald_DH_CS_CYS"/>
</dbReference>
<evidence type="ECO:0000313" key="7">
    <source>
        <dbReference type="Proteomes" id="UP000011083"/>
    </source>
</evidence>
<dbReference type="InterPro" id="IPR016162">
    <property type="entry name" value="Ald_DH_N"/>
</dbReference>
<dbReference type="AlphaFoldDB" id="L8HCD4"/>
<reference evidence="6 7" key="1">
    <citation type="journal article" date="2013" name="Genome Biol.">
        <title>Genome of Acanthamoeba castellanii highlights extensive lateral gene transfer and early evolution of tyrosine kinase signaling.</title>
        <authorList>
            <person name="Clarke M."/>
            <person name="Lohan A.J."/>
            <person name="Liu B."/>
            <person name="Lagkouvardos I."/>
            <person name="Roy S."/>
            <person name="Zafar N."/>
            <person name="Bertelli C."/>
            <person name="Schilde C."/>
            <person name="Kianianmomeni A."/>
            <person name="Burglin T.R."/>
            <person name="Frech C."/>
            <person name="Turcotte B."/>
            <person name="Kopec K.O."/>
            <person name="Synnott J.M."/>
            <person name="Choo C."/>
            <person name="Paponov I."/>
            <person name="Finkler A."/>
            <person name="Soon Heng Tan C."/>
            <person name="Hutchins A.P."/>
            <person name="Weinmeier T."/>
            <person name="Rattei T."/>
            <person name="Chu J.S."/>
            <person name="Gimenez G."/>
            <person name="Irimia M."/>
            <person name="Rigden D.J."/>
            <person name="Fitzpatrick D.A."/>
            <person name="Lorenzo-Morales J."/>
            <person name="Bateman A."/>
            <person name="Chiu C.H."/>
            <person name="Tang P."/>
            <person name="Hegemann P."/>
            <person name="Fromm H."/>
            <person name="Raoult D."/>
            <person name="Greub G."/>
            <person name="Miranda-Saavedra D."/>
            <person name="Chen N."/>
            <person name="Nash P."/>
            <person name="Ginger M.L."/>
            <person name="Horn M."/>
            <person name="Schaap P."/>
            <person name="Caler L."/>
            <person name="Loftus B."/>
        </authorList>
    </citation>
    <scope>NUCLEOTIDE SEQUENCE [LARGE SCALE GENOMIC DNA]</scope>
    <source>
        <strain evidence="6 7">Neff</strain>
    </source>
</reference>
<dbReference type="PROSITE" id="PS00687">
    <property type="entry name" value="ALDEHYDE_DEHYDR_GLU"/>
    <property type="match status" value="1"/>
</dbReference>
<comment type="similarity">
    <text evidence="1 4">Belongs to the aldehyde dehydrogenase family.</text>
</comment>
<dbReference type="OMA" id="VRHVMIK"/>
<dbReference type="GeneID" id="14924152"/>
<dbReference type="EMBL" id="KB007858">
    <property type="protein sequence ID" value="ELR23179.1"/>
    <property type="molecule type" value="Genomic_DNA"/>
</dbReference>
<dbReference type="InterPro" id="IPR029510">
    <property type="entry name" value="Ald_DH_CS_GLU"/>
</dbReference>
<dbReference type="STRING" id="1257118.L8HCD4"/>
<feature type="domain" description="Aldehyde dehydrogenase" evidence="5">
    <location>
        <begin position="6"/>
        <end position="177"/>
    </location>
</feature>
<dbReference type="GO" id="GO:0016620">
    <property type="term" value="F:oxidoreductase activity, acting on the aldehyde or oxo group of donors, NAD or NADP as acceptor"/>
    <property type="evidence" value="ECO:0007669"/>
    <property type="project" value="InterPro"/>
</dbReference>
<feature type="domain" description="Aldehyde dehydrogenase" evidence="5">
    <location>
        <begin position="189"/>
        <end position="444"/>
    </location>
</feature>
<dbReference type="Proteomes" id="UP000011083">
    <property type="component" value="Unassembled WGS sequence"/>
</dbReference>
<dbReference type="InterPro" id="IPR016163">
    <property type="entry name" value="Ald_DH_C"/>
</dbReference>
<dbReference type="SUPFAM" id="SSF53720">
    <property type="entry name" value="ALDH-like"/>
    <property type="match status" value="1"/>
</dbReference>
<dbReference type="PANTHER" id="PTHR11699">
    <property type="entry name" value="ALDEHYDE DEHYDROGENASE-RELATED"/>
    <property type="match status" value="1"/>
</dbReference>
<dbReference type="PROSITE" id="PS00070">
    <property type="entry name" value="ALDEHYDE_DEHYDR_CYS"/>
    <property type="match status" value="1"/>
</dbReference>
<dbReference type="Gene3D" id="3.40.605.10">
    <property type="entry name" value="Aldehyde Dehydrogenase, Chain A, domain 1"/>
    <property type="match status" value="1"/>
</dbReference>